<sequence>MSQQINNQNNNPNQSDLEARSSTNSFKKAKEQEKDTKHVLEEDVAQEQSFSERWKTNRFWVIRATYHIFYSVWIVVMAIGGLIAWLIALLFI</sequence>
<organism evidence="3 4">
    <name type="scientific">Salegentibacter echinorum</name>
    <dbReference type="NCBI Taxonomy" id="1073325"/>
    <lineage>
        <taxon>Bacteria</taxon>
        <taxon>Pseudomonadati</taxon>
        <taxon>Bacteroidota</taxon>
        <taxon>Flavobacteriia</taxon>
        <taxon>Flavobacteriales</taxon>
        <taxon>Flavobacteriaceae</taxon>
        <taxon>Salegentibacter</taxon>
    </lineage>
</organism>
<feature type="region of interest" description="Disordered" evidence="1">
    <location>
        <begin position="1"/>
        <end position="38"/>
    </location>
</feature>
<protein>
    <submittedName>
        <fullName evidence="3">Uncharacterized protein</fullName>
    </submittedName>
</protein>
<evidence type="ECO:0000256" key="2">
    <source>
        <dbReference type="SAM" id="Phobius"/>
    </source>
</evidence>
<name>A0A1M5KB01_SALEC</name>
<dbReference type="EMBL" id="FQVT01000014">
    <property type="protein sequence ID" value="SHG49937.1"/>
    <property type="molecule type" value="Genomic_DNA"/>
</dbReference>
<dbReference type="OrthoDB" id="1144727at2"/>
<keyword evidence="2" id="KW-1133">Transmembrane helix</keyword>
<keyword evidence="2" id="KW-0812">Transmembrane</keyword>
<feature type="compositionally biased region" description="Low complexity" evidence="1">
    <location>
        <begin position="1"/>
        <end position="14"/>
    </location>
</feature>
<keyword evidence="2" id="KW-0472">Membrane</keyword>
<evidence type="ECO:0000313" key="4">
    <source>
        <dbReference type="Proteomes" id="UP000183945"/>
    </source>
</evidence>
<evidence type="ECO:0000256" key="1">
    <source>
        <dbReference type="SAM" id="MobiDB-lite"/>
    </source>
</evidence>
<feature type="transmembrane region" description="Helical" evidence="2">
    <location>
        <begin position="68"/>
        <end position="91"/>
    </location>
</feature>
<dbReference type="Proteomes" id="UP000183945">
    <property type="component" value="Unassembled WGS sequence"/>
</dbReference>
<keyword evidence="4" id="KW-1185">Reference proteome</keyword>
<accession>A0A1M5KB01</accession>
<proteinExistence type="predicted"/>
<feature type="compositionally biased region" description="Basic and acidic residues" evidence="1">
    <location>
        <begin position="28"/>
        <end position="38"/>
    </location>
</feature>
<dbReference type="AlphaFoldDB" id="A0A1M5KB01"/>
<evidence type="ECO:0000313" key="3">
    <source>
        <dbReference type="EMBL" id="SHG49937.1"/>
    </source>
</evidence>
<gene>
    <name evidence="3" type="ORF">SAMN05444483_1145</name>
</gene>
<dbReference type="RefSeq" id="WP_072881042.1">
    <property type="nucleotide sequence ID" value="NZ_FQVT01000014.1"/>
</dbReference>
<reference evidence="4" key="1">
    <citation type="submission" date="2016-11" db="EMBL/GenBank/DDBJ databases">
        <authorList>
            <person name="Varghese N."/>
            <person name="Submissions S."/>
        </authorList>
    </citation>
    <scope>NUCLEOTIDE SEQUENCE [LARGE SCALE GENOMIC DNA]</scope>
    <source>
        <strain evidence="4">DSM 24579</strain>
    </source>
</reference>